<evidence type="ECO:0000256" key="6">
    <source>
        <dbReference type="SAM" id="Phobius"/>
    </source>
</evidence>
<dbReference type="PIRSF" id="PIRSF038471">
    <property type="entry name" value="MreC"/>
    <property type="match status" value="1"/>
</dbReference>
<dbReference type="PANTHER" id="PTHR34138:SF1">
    <property type="entry name" value="CELL SHAPE-DETERMINING PROTEIN MREC"/>
    <property type="match status" value="1"/>
</dbReference>
<keyword evidence="6" id="KW-1133">Transmembrane helix</keyword>
<evidence type="ECO:0000256" key="2">
    <source>
        <dbReference type="ARBA" id="ARBA00013855"/>
    </source>
</evidence>
<feature type="coiled-coil region" evidence="5">
    <location>
        <begin position="80"/>
        <end position="130"/>
    </location>
</feature>
<dbReference type="EMBL" id="UINC01027944">
    <property type="protein sequence ID" value="SVB08060.1"/>
    <property type="molecule type" value="Genomic_DNA"/>
</dbReference>
<name>A0A382B2M4_9ZZZZ</name>
<dbReference type="InterPro" id="IPR042177">
    <property type="entry name" value="Cell/Rod_1"/>
</dbReference>
<evidence type="ECO:0000256" key="1">
    <source>
        <dbReference type="ARBA" id="ARBA00009369"/>
    </source>
</evidence>
<proteinExistence type="inferred from homology"/>
<dbReference type="GO" id="GO:0005886">
    <property type="term" value="C:plasma membrane"/>
    <property type="evidence" value="ECO:0007669"/>
    <property type="project" value="TreeGrafter"/>
</dbReference>
<dbReference type="InterPro" id="IPR055342">
    <property type="entry name" value="MreC_beta-barrel_core"/>
</dbReference>
<keyword evidence="6" id="KW-0472">Membrane</keyword>
<gene>
    <name evidence="8" type="ORF">METZ01_LOCUS160914</name>
</gene>
<keyword evidence="6" id="KW-0812">Transmembrane</keyword>
<dbReference type="NCBIfam" id="TIGR00219">
    <property type="entry name" value="mreC"/>
    <property type="match status" value="1"/>
</dbReference>
<dbReference type="Gene3D" id="2.40.10.340">
    <property type="entry name" value="Rod shape-determining protein MreC, domain 1"/>
    <property type="match status" value="1"/>
</dbReference>
<evidence type="ECO:0000313" key="8">
    <source>
        <dbReference type="EMBL" id="SVB08060.1"/>
    </source>
</evidence>
<dbReference type="InterPro" id="IPR042175">
    <property type="entry name" value="Cell/Rod_MreC_2"/>
</dbReference>
<keyword evidence="5" id="KW-0175">Coiled coil</keyword>
<feature type="domain" description="Rod shape-determining protein MreC beta-barrel core" evidence="7">
    <location>
        <begin position="135"/>
        <end position="273"/>
    </location>
</feature>
<dbReference type="GO" id="GO:0008360">
    <property type="term" value="P:regulation of cell shape"/>
    <property type="evidence" value="ECO:0007669"/>
    <property type="project" value="UniProtKB-KW"/>
</dbReference>
<accession>A0A382B2M4</accession>
<sequence length="280" mass="31667">MEPSRDDFVIAIRSAFLKKGTKQRFSLLGLLFFSILLIVLSKFNFTAINYLKSGIKEVVFRTSFIVSLPEKYISYSFHTIKEHIELYKDYNLKKEELKKIKSEKYNVNFLEAENKRLKKVLEDISSSSEEIIAKVIIDKQSPFLRSIIINKGSKNEIKKGMAVLSESYLVGKVVEVNFMTSRVLLLSDLNSKIPVTIEPGGIQSILSGNGVNDGVIQYTKDKMPINGEGVIYTSGTGGLLKSGIPIGKINHSENQKNVDFFVDFSQLRFVRILSYSEEKN</sequence>
<dbReference type="Pfam" id="PF04085">
    <property type="entry name" value="MreC"/>
    <property type="match status" value="1"/>
</dbReference>
<organism evidence="8">
    <name type="scientific">marine metagenome</name>
    <dbReference type="NCBI Taxonomy" id="408172"/>
    <lineage>
        <taxon>unclassified sequences</taxon>
        <taxon>metagenomes</taxon>
        <taxon>ecological metagenomes</taxon>
    </lineage>
</organism>
<feature type="transmembrane region" description="Helical" evidence="6">
    <location>
        <begin position="25"/>
        <end position="45"/>
    </location>
</feature>
<dbReference type="PANTHER" id="PTHR34138">
    <property type="entry name" value="CELL SHAPE-DETERMINING PROTEIN MREC"/>
    <property type="match status" value="1"/>
</dbReference>
<keyword evidence="3" id="KW-0133">Cell shape</keyword>
<dbReference type="InterPro" id="IPR007221">
    <property type="entry name" value="MreC"/>
</dbReference>
<dbReference type="AlphaFoldDB" id="A0A382B2M4"/>
<evidence type="ECO:0000256" key="5">
    <source>
        <dbReference type="SAM" id="Coils"/>
    </source>
</evidence>
<protein>
    <recommendedName>
        <fullName evidence="2">Cell shape-determining protein MreC</fullName>
    </recommendedName>
    <alternativeName>
        <fullName evidence="4">Cell shape protein MreC</fullName>
    </alternativeName>
</protein>
<dbReference type="Gene3D" id="2.40.10.350">
    <property type="entry name" value="Rod shape-determining protein MreC, domain 2"/>
    <property type="match status" value="1"/>
</dbReference>
<evidence type="ECO:0000256" key="3">
    <source>
        <dbReference type="ARBA" id="ARBA00022960"/>
    </source>
</evidence>
<evidence type="ECO:0000256" key="4">
    <source>
        <dbReference type="ARBA" id="ARBA00032089"/>
    </source>
</evidence>
<evidence type="ECO:0000259" key="7">
    <source>
        <dbReference type="Pfam" id="PF04085"/>
    </source>
</evidence>
<reference evidence="8" key="1">
    <citation type="submission" date="2018-05" db="EMBL/GenBank/DDBJ databases">
        <authorList>
            <person name="Lanie J.A."/>
            <person name="Ng W.-L."/>
            <person name="Kazmierczak K.M."/>
            <person name="Andrzejewski T.M."/>
            <person name="Davidsen T.M."/>
            <person name="Wayne K.J."/>
            <person name="Tettelin H."/>
            <person name="Glass J.I."/>
            <person name="Rusch D."/>
            <person name="Podicherti R."/>
            <person name="Tsui H.-C.T."/>
            <person name="Winkler M.E."/>
        </authorList>
    </citation>
    <scope>NUCLEOTIDE SEQUENCE</scope>
</reference>
<comment type="similarity">
    <text evidence="1">Belongs to the MreC family.</text>
</comment>